<evidence type="ECO:0000313" key="2">
    <source>
        <dbReference type="Proteomes" id="UP000499080"/>
    </source>
</evidence>
<keyword evidence="2" id="KW-1185">Reference proteome</keyword>
<dbReference type="EMBL" id="BGPR01011187">
    <property type="protein sequence ID" value="GBN50061.1"/>
    <property type="molecule type" value="Genomic_DNA"/>
</dbReference>
<organism evidence="1 2">
    <name type="scientific">Araneus ventricosus</name>
    <name type="common">Orbweaver spider</name>
    <name type="synonym">Epeira ventricosa</name>
    <dbReference type="NCBI Taxonomy" id="182803"/>
    <lineage>
        <taxon>Eukaryota</taxon>
        <taxon>Metazoa</taxon>
        <taxon>Ecdysozoa</taxon>
        <taxon>Arthropoda</taxon>
        <taxon>Chelicerata</taxon>
        <taxon>Arachnida</taxon>
        <taxon>Araneae</taxon>
        <taxon>Araneomorphae</taxon>
        <taxon>Entelegynae</taxon>
        <taxon>Araneoidea</taxon>
        <taxon>Araneidae</taxon>
        <taxon>Araneus</taxon>
    </lineage>
</organism>
<accession>A0A4Y2PFS3</accession>
<comment type="caution">
    <text evidence="1">The sequence shown here is derived from an EMBL/GenBank/DDBJ whole genome shotgun (WGS) entry which is preliminary data.</text>
</comment>
<dbReference type="Proteomes" id="UP000499080">
    <property type="component" value="Unassembled WGS sequence"/>
</dbReference>
<reference evidence="1 2" key="1">
    <citation type="journal article" date="2019" name="Sci. Rep.">
        <title>Orb-weaving spider Araneus ventricosus genome elucidates the spidroin gene catalogue.</title>
        <authorList>
            <person name="Kono N."/>
            <person name="Nakamura H."/>
            <person name="Ohtoshi R."/>
            <person name="Moran D.A.P."/>
            <person name="Shinohara A."/>
            <person name="Yoshida Y."/>
            <person name="Fujiwara M."/>
            <person name="Mori M."/>
            <person name="Tomita M."/>
            <person name="Arakawa K."/>
        </authorList>
    </citation>
    <scope>NUCLEOTIDE SEQUENCE [LARGE SCALE GENOMIC DNA]</scope>
</reference>
<sequence length="127" mass="14141">MDVNSESVDEFSFIGGMMSPFSNPSDLTNYNQIALFLCIHCHKSEHFKDPGSSPDVSLKSELSGRELEIRTVRTTNARMKYREDSSNLEIPYFVAKFVAKMIAKGRGPDVAVVGHLIFTPVKLSSQP</sequence>
<evidence type="ECO:0000313" key="1">
    <source>
        <dbReference type="EMBL" id="GBN50061.1"/>
    </source>
</evidence>
<name>A0A4Y2PFS3_ARAVE</name>
<dbReference type="AlphaFoldDB" id="A0A4Y2PFS3"/>
<gene>
    <name evidence="1" type="ORF">AVEN_146703_1</name>
</gene>
<proteinExistence type="predicted"/>
<protein>
    <submittedName>
        <fullName evidence="1">Uncharacterized protein</fullName>
    </submittedName>
</protein>